<keyword evidence="6" id="KW-1185">Reference proteome</keyword>
<dbReference type="STRING" id="1032480.MLP_45410"/>
<keyword evidence="3 4" id="KW-0732">Signal</keyword>
<dbReference type="GO" id="GO:0042597">
    <property type="term" value="C:periplasmic space"/>
    <property type="evidence" value="ECO:0007669"/>
    <property type="project" value="UniProtKB-SubCell"/>
</dbReference>
<evidence type="ECO:0000256" key="2">
    <source>
        <dbReference type="ARBA" id="ARBA00010742"/>
    </source>
</evidence>
<dbReference type="eggNOG" id="COG4521">
    <property type="taxonomic scope" value="Bacteria"/>
</dbReference>
<dbReference type="Proteomes" id="UP000007947">
    <property type="component" value="Chromosome"/>
</dbReference>
<comment type="subcellular location">
    <subcellularLocation>
        <location evidence="1">Periplasm</location>
    </subcellularLocation>
</comment>
<dbReference type="Gene3D" id="3.40.190.10">
    <property type="entry name" value="Periplasmic binding protein-like II"/>
    <property type="match status" value="2"/>
</dbReference>
<evidence type="ECO:0000313" key="6">
    <source>
        <dbReference type="Proteomes" id="UP000007947"/>
    </source>
</evidence>
<dbReference type="PANTHER" id="PTHR30024:SF47">
    <property type="entry name" value="TAURINE-BINDING PERIPLASMIC PROTEIN"/>
    <property type="match status" value="1"/>
</dbReference>
<sequence>MRMSATALIRLVAAASVIAMGLATSGCTTAREAEARANAANNSAVTCPVEVNSTATGAVRIGWQAIPSANLLVKDKGWIEACLPNVTVTWIKFDSGADVVQGFGSGSVDLSTLGSSPATKALSAPLNVDMQIVWIDDVIGTAESLVAKDPGIKTLTDLRGHTIAVPFGSTSHFSLLMALKEAGLTPGTDVKLINLSPDKMLAAWNGSQVDAAWVWDPVLSELVAHGHIITSSQVTAKQGNPTFDLQGATRTFVQANQGFLDTWTAIQDHAVGELTGGDAKAAAQSVSVQLGSTPEAVLAQFPGYTYPRAKRQAELLADLPEQLLATGKFLATQGEVDSVSELSKYQAGIYSASIEKAAK</sequence>
<dbReference type="SUPFAM" id="SSF53850">
    <property type="entry name" value="Periplasmic binding protein-like II"/>
    <property type="match status" value="1"/>
</dbReference>
<dbReference type="PROSITE" id="PS51257">
    <property type="entry name" value="PROKAR_LIPOPROTEIN"/>
    <property type="match status" value="1"/>
</dbReference>
<dbReference type="KEGG" id="mph:MLP_45410"/>
<dbReference type="GO" id="GO:0042918">
    <property type="term" value="P:alkanesulfonate transmembrane transport"/>
    <property type="evidence" value="ECO:0007669"/>
    <property type="project" value="TreeGrafter"/>
</dbReference>
<dbReference type="Pfam" id="PF13379">
    <property type="entry name" value="NMT1_2"/>
    <property type="match status" value="1"/>
</dbReference>
<dbReference type="AlphaFoldDB" id="F5XTV6"/>
<feature type="signal peptide" evidence="4">
    <location>
        <begin position="1"/>
        <end position="30"/>
    </location>
</feature>
<evidence type="ECO:0000313" key="5">
    <source>
        <dbReference type="EMBL" id="BAK37555.1"/>
    </source>
</evidence>
<accession>F5XTV6</accession>
<protein>
    <submittedName>
        <fullName evidence="5">Putative ABC transporter substrate-binding protein</fullName>
    </submittedName>
</protein>
<comment type="similarity">
    <text evidence="2">Belongs to the bacterial solute-binding protein SsuA/TauA family.</text>
</comment>
<dbReference type="EMBL" id="AP012204">
    <property type="protein sequence ID" value="BAK37555.1"/>
    <property type="molecule type" value="Genomic_DNA"/>
</dbReference>
<name>F5XTV6_MICPN</name>
<dbReference type="PANTHER" id="PTHR30024">
    <property type="entry name" value="ALIPHATIC SULFONATES-BINDING PROTEIN-RELATED"/>
    <property type="match status" value="1"/>
</dbReference>
<evidence type="ECO:0000256" key="3">
    <source>
        <dbReference type="ARBA" id="ARBA00022729"/>
    </source>
</evidence>
<organism evidence="5 6">
    <name type="scientific">Microlunatus phosphovorus (strain ATCC 700054 / DSM 10555 / JCM 9379 / NBRC 101784 / NCIMB 13414 / VKM Ac-1990 / NM-1)</name>
    <dbReference type="NCBI Taxonomy" id="1032480"/>
    <lineage>
        <taxon>Bacteria</taxon>
        <taxon>Bacillati</taxon>
        <taxon>Actinomycetota</taxon>
        <taxon>Actinomycetes</taxon>
        <taxon>Propionibacteriales</taxon>
        <taxon>Propionibacteriaceae</taxon>
        <taxon>Microlunatus</taxon>
    </lineage>
</organism>
<evidence type="ECO:0000256" key="4">
    <source>
        <dbReference type="SAM" id="SignalP"/>
    </source>
</evidence>
<gene>
    <name evidence="5" type="ordered locus">MLP_45410</name>
</gene>
<reference evidence="5 6" key="1">
    <citation type="submission" date="2011-05" db="EMBL/GenBank/DDBJ databases">
        <title>Whole genome sequence of Microlunatus phosphovorus NM-1.</title>
        <authorList>
            <person name="Hosoyama A."/>
            <person name="Sasaki K."/>
            <person name="Harada T."/>
            <person name="Igarashi R."/>
            <person name="Kawakoshi A."/>
            <person name="Sasagawa M."/>
            <person name="Fukada J."/>
            <person name="Nakamura S."/>
            <person name="Katano Y."/>
            <person name="Hanada S."/>
            <person name="Kamagata Y."/>
            <person name="Nakamura N."/>
            <person name="Yamazaki S."/>
            <person name="Fujita N."/>
        </authorList>
    </citation>
    <scope>NUCLEOTIDE SEQUENCE [LARGE SCALE GENOMIC DNA]</scope>
    <source>
        <strain evidence="6">ATCC 700054 / DSM 10555 / JCM 9379 / NBRC 101784 / NCIMB 13414 / VKM Ac-1990 / NM-1</strain>
    </source>
</reference>
<dbReference type="HOGENOM" id="CLU_028871_3_1_11"/>
<evidence type="ECO:0000256" key="1">
    <source>
        <dbReference type="ARBA" id="ARBA00004418"/>
    </source>
</evidence>
<proteinExistence type="inferred from homology"/>
<feature type="chain" id="PRO_5039535456" evidence="4">
    <location>
        <begin position="31"/>
        <end position="359"/>
    </location>
</feature>